<feature type="compositionally biased region" description="Acidic residues" evidence="1">
    <location>
        <begin position="203"/>
        <end position="231"/>
    </location>
</feature>
<feature type="region of interest" description="Disordered" evidence="1">
    <location>
        <begin position="267"/>
        <end position="295"/>
    </location>
</feature>
<dbReference type="OrthoDB" id="10400781at2759"/>
<dbReference type="VEuPathDB" id="AmoebaDB:NfTy_047040"/>
<name>A0A6A5BD22_NAEFO</name>
<evidence type="ECO:0000313" key="2">
    <source>
        <dbReference type="EMBL" id="KAF0972752.1"/>
    </source>
</evidence>
<dbReference type="EMBL" id="VFQX01000066">
    <property type="protein sequence ID" value="KAF0972752.1"/>
    <property type="molecule type" value="Genomic_DNA"/>
</dbReference>
<dbReference type="VEuPathDB" id="AmoebaDB:FDP41_009001"/>
<dbReference type="VEuPathDB" id="AmoebaDB:NF0025620"/>
<accession>A0A6A5BD22</accession>
<gene>
    <name evidence="2" type="ORF">FDP41_009001</name>
</gene>
<dbReference type="GeneID" id="68116218"/>
<dbReference type="RefSeq" id="XP_044557466.1">
    <property type="nucleotide sequence ID" value="XM_044712915.1"/>
</dbReference>
<dbReference type="OMA" id="CAMKKST"/>
<reference evidence="2 3" key="1">
    <citation type="journal article" date="2019" name="Sci. Rep.">
        <title>Nanopore sequencing improves the draft genome of the human pathogenic amoeba Naegleria fowleri.</title>
        <authorList>
            <person name="Liechti N."/>
            <person name="Schurch N."/>
            <person name="Bruggmann R."/>
            <person name="Wittwer M."/>
        </authorList>
    </citation>
    <scope>NUCLEOTIDE SEQUENCE [LARGE SCALE GENOMIC DNA]</scope>
    <source>
        <strain evidence="2 3">ATCC 30894</strain>
    </source>
</reference>
<organism evidence="2 3">
    <name type="scientific">Naegleria fowleri</name>
    <name type="common">Brain eating amoeba</name>
    <dbReference type="NCBI Taxonomy" id="5763"/>
    <lineage>
        <taxon>Eukaryota</taxon>
        <taxon>Discoba</taxon>
        <taxon>Heterolobosea</taxon>
        <taxon>Tetramitia</taxon>
        <taxon>Eutetramitia</taxon>
        <taxon>Vahlkampfiidae</taxon>
        <taxon>Naegleria</taxon>
    </lineage>
</organism>
<feature type="region of interest" description="Disordered" evidence="1">
    <location>
        <begin position="188"/>
        <end position="231"/>
    </location>
</feature>
<keyword evidence="3" id="KW-1185">Reference proteome</keyword>
<dbReference type="Proteomes" id="UP000444721">
    <property type="component" value="Unassembled WGS sequence"/>
</dbReference>
<comment type="caution">
    <text evidence="2">The sequence shown here is derived from an EMBL/GenBank/DDBJ whole genome shotgun (WGS) entry which is preliminary data.</text>
</comment>
<sequence length="425" mass="48854">MNHQQEPHSQTTIASSNELLLQTASTIISATQPAPFQESSSILTPSTSSQLGNMGNSNLTLQKTLFRVPMDKLFSIPLESLAHKPQLNQFIIELRSRYVQHLLRTVSSPALHELKKQDNEVFCDHVDEIVKETELLVEDMNFEEYLSDLQSESTTNHCDTQERRYYTTLGRMQLMNQTMKSQRTANSTCFAPSTHDHRPAIEYSDEHEDDDEEYVEEDEHDEYNDEDELSQEEEYMCDDYQTAQSAPIPNETSSNMHCDFSNSPFSITTTPTTNSVNTSPSSSSKLSSPYSNTSNSLIDPIKTDEISRQIQNAEPIPNGSLCFNQHHHIVVGKYDRDLLVKENRLKCCAMKKSTITIYAEKKNNRNGKIMKRERKAKSLLRFYRINVDFNTLVDTFLQKQIYQRQHQPTNLSFTSSTMIHQQRKN</sequence>
<dbReference type="AlphaFoldDB" id="A0A6A5BD22"/>
<protein>
    <submittedName>
        <fullName evidence="2">Uncharacterized protein</fullName>
    </submittedName>
</protein>
<proteinExistence type="predicted"/>
<evidence type="ECO:0000256" key="1">
    <source>
        <dbReference type="SAM" id="MobiDB-lite"/>
    </source>
</evidence>
<evidence type="ECO:0000313" key="3">
    <source>
        <dbReference type="Proteomes" id="UP000444721"/>
    </source>
</evidence>